<keyword evidence="11" id="KW-1133">Transmembrane helix</keyword>
<feature type="binding site" evidence="10">
    <location>
        <position position="154"/>
    </location>
    <ligand>
        <name>[4Fe-4S] cluster</name>
        <dbReference type="ChEBI" id="CHEBI:49883"/>
        <label>3</label>
    </ligand>
</feature>
<feature type="domain" description="4Fe-4S" evidence="13">
    <location>
        <begin position="34"/>
        <end position="93"/>
    </location>
</feature>
<dbReference type="PANTHER" id="PTHR43560">
    <property type="entry name" value="ION-TRANSLOCATING OXIDOREDUCTASE COMPLEX SUBUNIT B"/>
    <property type="match status" value="1"/>
</dbReference>
<feature type="binding site" evidence="10">
    <location>
        <position position="59"/>
    </location>
    <ligand>
        <name>[4Fe-4S] cluster</name>
        <dbReference type="ChEBI" id="CHEBI:49883"/>
        <label>1</label>
    </ligand>
</feature>
<evidence type="ECO:0000256" key="11">
    <source>
        <dbReference type="SAM" id="Phobius"/>
    </source>
</evidence>
<feature type="domain" description="4Fe-4S ferredoxin-type" evidence="12">
    <location>
        <begin position="164"/>
        <end position="193"/>
    </location>
</feature>
<evidence type="ECO:0000256" key="7">
    <source>
        <dbReference type="ARBA" id="ARBA00023004"/>
    </source>
</evidence>
<gene>
    <name evidence="10" type="primary">rnfB</name>
    <name evidence="14" type="ORF">KQI89_02105</name>
</gene>
<evidence type="ECO:0000256" key="6">
    <source>
        <dbReference type="ARBA" id="ARBA00022982"/>
    </source>
</evidence>
<dbReference type="InterPro" id="IPR010207">
    <property type="entry name" value="Elect_transpt_cplx_RnfB/RsxB"/>
</dbReference>
<feature type="binding site" evidence="10">
    <location>
        <position position="54"/>
    </location>
    <ligand>
        <name>[4Fe-4S] cluster</name>
        <dbReference type="ChEBI" id="CHEBI:49883"/>
        <label>1</label>
    </ligand>
</feature>
<dbReference type="EC" id="7.-.-.-" evidence="10"/>
<reference evidence="14 15" key="1">
    <citation type="submission" date="2021-06" db="EMBL/GenBank/DDBJ databases">
        <authorList>
            <person name="Sun Q."/>
            <person name="Li D."/>
        </authorList>
    </citation>
    <scope>NUCLEOTIDE SEQUENCE [LARGE SCALE GENOMIC DNA]</scope>
    <source>
        <strain evidence="14 15">MSJ-4</strain>
    </source>
</reference>
<feature type="domain" description="4Fe-4S ferredoxin-type" evidence="12">
    <location>
        <begin position="208"/>
        <end position="237"/>
    </location>
</feature>
<evidence type="ECO:0000313" key="15">
    <source>
        <dbReference type="Proteomes" id="UP000736583"/>
    </source>
</evidence>
<keyword evidence="3 10" id="KW-0479">Metal-binding</keyword>
<evidence type="ECO:0000256" key="4">
    <source>
        <dbReference type="ARBA" id="ARBA00022737"/>
    </source>
</evidence>
<comment type="subcellular location">
    <subcellularLocation>
        <location evidence="10">Cell membrane</location>
    </subcellularLocation>
</comment>
<feature type="binding site" evidence="10">
    <location>
        <position position="173"/>
    </location>
    <ligand>
        <name>[4Fe-4S] cluster</name>
        <dbReference type="ChEBI" id="CHEBI:49883"/>
        <label>3</label>
    </ligand>
</feature>
<dbReference type="NCBIfam" id="TIGR01944">
    <property type="entry name" value="rnfB"/>
    <property type="match status" value="1"/>
</dbReference>
<keyword evidence="10" id="KW-1003">Cell membrane</keyword>
<keyword evidence="5 10" id="KW-1278">Translocase</keyword>
<feature type="domain" description="4Fe-4S ferredoxin-type" evidence="12">
    <location>
        <begin position="238"/>
        <end position="267"/>
    </location>
</feature>
<keyword evidence="2 10" id="KW-0004">4Fe-4S</keyword>
<organism evidence="14 15">
    <name type="scientific">Clostridium simiarum</name>
    <dbReference type="NCBI Taxonomy" id="2841506"/>
    <lineage>
        <taxon>Bacteria</taxon>
        <taxon>Bacillati</taxon>
        <taxon>Bacillota</taxon>
        <taxon>Clostridia</taxon>
        <taxon>Eubacteriales</taxon>
        <taxon>Clostridiaceae</taxon>
        <taxon>Clostridium</taxon>
    </lineage>
</organism>
<comment type="cofactor">
    <cofactor evidence="10">
        <name>[4Fe-4S] cluster</name>
        <dbReference type="ChEBI" id="CHEBI:49883"/>
    </cofactor>
    <text evidence="10">Binds 3 [4Fe-4S] clusters.</text>
</comment>
<feature type="binding site" evidence="10">
    <location>
        <position position="150"/>
    </location>
    <ligand>
        <name>[4Fe-4S] cluster</name>
        <dbReference type="ChEBI" id="CHEBI:49883"/>
        <label>2</label>
    </ligand>
</feature>
<dbReference type="InterPro" id="IPR050395">
    <property type="entry name" value="4Fe4S_Ferredoxin_RnfB"/>
</dbReference>
<evidence type="ECO:0000256" key="2">
    <source>
        <dbReference type="ARBA" id="ARBA00022485"/>
    </source>
</evidence>
<keyword evidence="11" id="KW-0812">Transmembrane</keyword>
<keyword evidence="8 10" id="KW-0411">Iron-sulfur</keyword>
<feature type="binding site" evidence="10">
    <location>
        <position position="76"/>
    </location>
    <ligand>
        <name>[4Fe-4S] cluster</name>
        <dbReference type="ChEBI" id="CHEBI:49883"/>
        <label>1</label>
    </ligand>
</feature>
<evidence type="ECO:0000256" key="9">
    <source>
        <dbReference type="ARBA" id="ARBA00023136"/>
    </source>
</evidence>
<keyword evidence="15" id="KW-1185">Reference proteome</keyword>
<evidence type="ECO:0000256" key="1">
    <source>
        <dbReference type="ARBA" id="ARBA00022448"/>
    </source>
</evidence>
<dbReference type="CDD" id="cd10549">
    <property type="entry name" value="MtMvhB_like"/>
    <property type="match status" value="1"/>
</dbReference>
<feature type="binding site" evidence="10">
    <location>
        <position position="179"/>
    </location>
    <ligand>
        <name>[4Fe-4S] cluster</name>
        <dbReference type="ChEBI" id="CHEBI:49883"/>
        <label>3</label>
    </ligand>
</feature>
<evidence type="ECO:0000259" key="13">
    <source>
        <dbReference type="PROSITE" id="PS51656"/>
    </source>
</evidence>
<dbReference type="HAMAP" id="MF_00463">
    <property type="entry name" value="RsxB_RnfB"/>
    <property type="match status" value="1"/>
</dbReference>
<dbReference type="PROSITE" id="PS00198">
    <property type="entry name" value="4FE4S_FER_1"/>
    <property type="match status" value="2"/>
</dbReference>
<feature type="binding site" evidence="10">
    <location>
        <position position="51"/>
    </location>
    <ligand>
        <name>[4Fe-4S] cluster</name>
        <dbReference type="ChEBI" id="CHEBI:49883"/>
        <label>1</label>
    </ligand>
</feature>
<feature type="binding site" evidence="10">
    <location>
        <position position="144"/>
    </location>
    <ligand>
        <name>[4Fe-4S] cluster</name>
        <dbReference type="ChEBI" id="CHEBI:49883"/>
        <label>2</label>
    </ligand>
</feature>
<name>A0ABS6EWE8_9CLOT</name>
<dbReference type="Pfam" id="PF04060">
    <property type="entry name" value="FeS"/>
    <property type="match status" value="1"/>
</dbReference>
<comment type="similarity">
    <text evidence="10">Belongs to the 4Fe4S bacterial-type ferredoxin family. RnfB subfamily.</text>
</comment>
<feature type="binding site" evidence="10">
    <location>
        <position position="140"/>
    </location>
    <ligand>
        <name>[4Fe-4S] cluster</name>
        <dbReference type="ChEBI" id="CHEBI:49883"/>
        <label>2</label>
    </ligand>
</feature>
<evidence type="ECO:0000256" key="8">
    <source>
        <dbReference type="ARBA" id="ARBA00023014"/>
    </source>
</evidence>
<dbReference type="Proteomes" id="UP000736583">
    <property type="component" value="Unassembled WGS sequence"/>
</dbReference>
<dbReference type="Pfam" id="PF00037">
    <property type="entry name" value="Fer4"/>
    <property type="match status" value="2"/>
</dbReference>
<dbReference type="InterPro" id="IPR017896">
    <property type="entry name" value="4Fe4S_Fe-S-bd"/>
</dbReference>
<dbReference type="InterPro" id="IPR007202">
    <property type="entry name" value="4Fe-4S_dom"/>
</dbReference>
<keyword evidence="1 10" id="KW-0813">Transport</keyword>
<comment type="caution">
    <text evidence="14">The sequence shown here is derived from an EMBL/GenBank/DDBJ whole genome shotgun (WGS) entry which is preliminary data.</text>
</comment>
<protein>
    <recommendedName>
        <fullName evidence="10">Ion-translocating oxidoreductase complex subunit B</fullName>
        <ecNumber evidence="10">7.-.-.-</ecNumber>
    </recommendedName>
    <alternativeName>
        <fullName evidence="10">Rnf electron transport complex subunit B</fullName>
    </alternativeName>
</protein>
<keyword evidence="7 10" id="KW-0408">Iron</keyword>
<evidence type="ECO:0000256" key="10">
    <source>
        <dbReference type="HAMAP-Rule" id="MF_00463"/>
    </source>
</evidence>
<keyword evidence="9 10" id="KW-0472">Membrane</keyword>
<comment type="subunit">
    <text evidence="10">The complex is composed of six subunits: RnfA, RnfB, RnfC, RnfD, RnfE and RnfG.</text>
</comment>
<dbReference type="EMBL" id="JAHLQL010000001">
    <property type="protein sequence ID" value="MBU5590547.1"/>
    <property type="molecule type" value="Genomic_DNA"/>
</dbReference>
<evidence type="ECO:0000313" key="14">
    <source>
        <dbReference type="EMBL" id="MBU5590547.1"/>
    </source>
</evidence>
<dbReference type="PROSITE" id="PS51379">
    <property type="entry name" value="4FE4S_FER_2"/>
    <property type="match status" value="3"/>
</dbReference>
<sequence>MDVTGIIYAMLSLGAIGMIFGVLLGYASKKFEVKVDERVPVVREALPGANCGGCGFAGCDAYAKAVVEEGADINSCTVGGSSVAKAIGEILGVESKETEKKIAFVRCGGDCEKSKDKYIYEGIVDCIEASKLPGQGPKGCESGCLGLGTCIGVCKFDAISIVDGIAVINESKCTNCGACMNICPKGLIVSVPAKNKIRVRCNSKDLGKKVRENCGIGCIGCKICEKNCPSEAVFVNSNLASIDYEKCTQCRICYEKCPTKAITGEPNKKEVEIKVS</sequence>
<comment type="function">
    <text evidence="10">Part of a membrane-bound complex that couples electron transfer with translocation of ions across the membrane.</text>
</comment>
<evidence type="ECO:0000256" key="5">
    <source>
        <dbReference type="ARBA" id="ARBA00022967"/>
    </source>
</evidence>
<evidence type="ECO:0000259" key="12">
    <source>
        <dbReference type="PROSITE" id="PS51379"/>
    </source>
</evidence>
<feature type="transmembrane region" description="Helical" evidence="11">
    <location>
        <begin position="6"/>
        <end position="27"/>
    </location>
</feature>
<accession>A0ABS6EWE8</accession>
<feature type="binding site" evidence="10">
    <location>
        <position position="176"/>
    </location>
    <ligand>
        <name>[4Fe-4S] cluster</name>
        <dbReference type="ChEBI" id="CHEBI:49883"/>
        <label>3</label>
    </ligand>
</feature>
<dbReference type="InterPro" id="IPR017900">
    <property type="entry name" value="4Fe4S_Fe_S_CS"/>
</dbReference>
<dbReference type="PANTHER" id="PTHR43560:SF1">
    <property type="entry name" value="ION-TRANSLOCATING OXIDOREDUCTASE COMPLEX SUBUNIT B"/>
    <property type="match status" value="1"/>
</dbReference>
<feature type="region of interest" description="Hydrophobic" evidence="10">
    <location>
        <begin position="1"/>
        <end position="28"/>
    </location>
</feature>
<comment type="caution">
    <text evidence="10">Lacks conserved residue(s) required for the propagation of feature annotation.</text>
</comment>
<dbReference type="PROSITE" id="PS51656">
    <property type="entry name" value="4FE4S"/>
    <property type="match status" value="1"/>
</dbReference>
<keyword evidence="4 10" id="KW-0677">Repeat</keyword>
<keyword evidence="6 10" id="KW-0249">Electron transport</keyword>
<proteinExistence type="inferred from homology"/>
<evidence type="ECO:0000256" key="3">
    <source>
        <dbReference type="ARBA" id="ARBA00022723"/>
    </source>
</evidence>
<feature type="binding site" evidence="10">
    <location>
        <position position="183"/>
    </location>
    <ligand>
        <name>[4Fe-4S] cluster</name>
        <dbReference type="ChEBI" id="CHEBI:49883"/>
        <label>2</label>
    </ligand>
</feature>
<dbReference type="RefSeq" id="WP_216455709.1">
    <property type="nucleotide sequence ID" value="NZ_JAHLQL010000001.1"/>
</dbReference>